<comment type="caution">
    <text evidence="7">The sequence shown here is derived from an EMBL/GenBank/DDBJ whole genome shotgun (WGS) entry which is preliminary data.</text>
</comment>
<dbReference type="InterPro" id="IPR006093">
    <property type="entry name" value="Oxy_OxRdtase_FAD_BS"/>
</dbReference>
<dbReference type="Gene3D" id="3.30.465.10">
    <property type="match status" value="1"/>
</dbReference>
<evidence type="ECO:0000256" key="4">
    <source>
        <dbReference type="ARBA" id="ARBA00022827"/>
    </source>
</evidence>
<proteinExistence type="inferred from homology"/>
<dbReference type="RefSeq" id="WP_093949807.1">
    <property type="nucleotide sequence ID" value="NZ_NMUL01000023.1"/>
</dbReference>
<dbReference type="SUPFAM" id="SSF56176">
    <property type="entry name" value="FAD-binding/transporter-associated domain-like"/>
    <property type="match status" value="1"/>
</dbReference>
<evidence type="ECO:0000256" key="2">
    <source>
        <dbReference type="ARBA" id="ARBA00005466"/>
    </source>
</evidence>
<dbReference type="PANTHER" id="PTHR42973:SF39">
    <property type="entry name" value="FAD-BINDING PCMH-TYPE DOMAIN-CONTAINING PROTEIN"/>
    <property type="match status" value="1"/>
</dbReference>
<dbReference type="PROSITE" id="PS00862">
    <property type="entry name" value="OX2_COVAL_FAD"/>
    <property type="match status" value="1"/>
</dbReference>
<protein>
    <submittedName>
        <fullName evidence="7">FAD-binding oxidoreductase</fullName>
    </submittedName>
</protein>
<organism evidence="7 8">
    <name type="scientific">Amycolatopsis vastitatis</name>
    <dbReference type="NCBI Taxonomy" id="1905142"/>
    <lineage>
        <taxon>Bacteria</taxon>
        <taxon>Bacillati</taxon>
        <taxon>Actinomycetota</taxon>
        <taxon>Actinomycetes</taxon>
        <taxon>Pseudonocardiales</taxon>
        <taxon>Pseudonocardiaceae</taxon>
        <taxon>Amycolatopsis</taxon>
    </lineage>
</organism>
<dbReference type="AlphaFoldDB" id="A0A229T2U1"/>
<keyword evidence="4" id="KW-0274">FAD</keyword>
<sequence length="434" mass="45591">MNILHPGQDSYAEEVAGFQTAVPSSPAAVVAAESAEDVVAAVRYATEHRLSVSVQATGHGLTAGTDGLLISTRRMTGVEIDPGAKTARVEAGVRWEAVIDAAGKHGLAPLSGSSPDVGVVGYTLSGGFGLMARRYGRAADHVRALDVVTADGELRRVEPGSDLFWALRGGRDGFGIVTAIEFALFPVARLYGGSLTFDTADVPAALRAWRTWSAAAPDTLATSVAMIQYPDLPMVPEPLRGRHIAQVRIAYLGEDGDELVAPLRAAAPTLADTLRAMPFTESGSIAAEPRQPHGYHGTNATVSQLNDAMLDAVLEHAGPGAATPPVLIVDRLGGALARKPETPGVGWDSSAEYVVRALSMVGDDGVAAVRRAHAKLFDALAPWTTGRLLPFVYGEHAPSEVAESVFSATDLRRLQEIKRRHDSGNVFPAPHLAG</sequence>
<evidence type="ECO:0000259" key="6">
    <source>
        <dbReference type="PROSITE" id="PS51387"/>
    </source>
</evidence>
<dbReference type="Gene3D" id="3.30.43.10">
    <property type="entry name" value="Uridine Diphospho-n-acetylenolpyruvylglucosamine Reductase, domain 2"/>
    <property type="match status" value="1"/>
</dbReference>
<feature type="domain" description="FAD-binding PCMH-type" evidence="6">
    <location>
        <begin position="22"/>
        <end position="187"/>
    </location>
</feature>
<dbReference type="Pfam" id="PF01565">
    <property type="entry name" value="FAD_binding_4"/>
    <property type="match status" value="1"/>
</dbReference>
<keyword evidence="5" id="KW-0560">Oxidoreductase</keyword>
<keyword evidence="8" id="KW-1185">Reference proteome</keyword>
<dbReference type="InterPro" id="IPR016167">
    <property type="entry name" value="FAD-bd_PCMH_sub1"/>
</dbReference>
<keyword evidence="3" id="KW-0285">Flavoprotein</keyword>
<comment type="cofactor">
    <cofactor evidence="1">
        <name>FAD</name>
        <dbReference type="ChEBI" id="CHEBI:57692"/>
    </cofactor>
</comment>
<dbReference type="Proteomes" id="UP000215199">
    <property type="component" value="Unassembled WGS sequence"/>
</dbReference>
<dbReference type="InterPro" id="IPR036318">
    <property type="entry name" value="FAD-bd_PCMH-like_sf"/>
</dbReference>
<evidence type="ECO:0000256" key="5">
    <source>
        <dbReference type="ARBA" id="ARBA00023002"/>
    </source>
</evidence>
<accession>A0A229T2U1</accession>
<comment type="similarity">
    <text evidence="2">Belongs to the oxygen-dependent FAD-linked oxidoreductase family.</text>
</comment>
<evidence type="ECO:0000256" key="3">
    <source>
        <dbReference type="ARBA" id="ARBA00022630"/>
    </source>
</evidence>
<dbReference type="InterPro" id="IPR006094">
    <property type="entry name" value="Oxid_FAD_bind_N"/>
</dbReference>
<dbReference type="InterPro" id="IPR050416">
    <property type="entry name" value="FAD-linked_Oxidoreductase"/>
</dbReference>
<evidence type="ECO:0000256" key="1">
    <source>
        <dbReference type="ARBA" id="ARBA00001974"/>
    </source>
</evidence>
<gene>
    <name evidence="7" type="ORF">CF165_24105</name>
</gene>
<evidence type="ECO:0000313" key="8">
    <source>
        <dbReference type="Proteomes" id="UP000215199"/>
    </source>
</evidence>
<dbReference type="GO" id="GO:0071949">
    <property type="term" value="F:FAD binding"/>
    <property type="evidence" value="ECO:0007669"/>
    <property type="project" value="InterPro"/>
</dbReference>
<reference evidence="8" key="1">
    <citation type="submission" date="2017-07" db="EMBL/GenBank/DDBJ databases">
        <title>Comparative genome mining reveals phylogenetic distribution patterns of secondary metabolites in Amycolatopsis.</title>
        <authorList>
            <person name="Adamek M."/>
            <person name="Alanjary M."/>
            <person name="Sales-Ortells H."/>
            <person name="Goodfellow M."/>
            <person name="Bull A.T."/>
            <person name="Kalinowski J."/>
            <person name="Ziemert N."/>
        </authorList>
    </citation>
    <scope>NUCLEOTIDE SEQUENCE [LARGE SCALE GENOMIC DNA]</scope>
    <source>
        <strain evidence="8">H5</strain>
    </source>
</reference>
<evidence type="ECO:0000313" key="7">
    <source>
        <dbReference type="EMBL" id="OXM65403.1"/>
    </source>
</evidence>
<dbReference type="OrthoDB" id="5169292at2"/>
<dbReference type="InterPro" id="IPR016169">
    <property type="entry name" value="FAD-bd_PCMH_sub2"/>
</dbReference>
<dbReference type="PROSITE" id="PS51387">
    <property type="entry name" value="FAD_PCMH"/>
    <property type="match status" value="1"/>
</dbReference>
<dbReference type="Gene3D" id="3.40.462.20">
    <property type="match status" value="1"/>
</dbReference>
<dbReference type="InterPro" id="IPR016166">
    <property type="entry name" value="FAD-bd_PCMH"/>
</dbReference>
<dbReference type="EMBL" id="NMUL01000023">
    <property type="protein sequence ID" value="OXM65403.1"/>
    <property type="molecule type" value="Genomic_DNA"/>
</dbReference>
<dbReference type="PANTHER" id="PTHR42973">
    <property type="entry name" value="BINDING OXIDOREDUCTASE, PUTATIVE (AFU_ORTHOLOGUE AFUA_1G17690)-RELATED"/>
    <property type="match status" value="1"/>
</dbReference>
<dbReference type="GO" id="GO:0016491">
    <property type="term" value="F:oxidoreductase activity"/>
    <property type="evidence" value="ECO:0007669"/>
    <property type="project" value="UniProtKB-KW"/>
</dbReference>
<name>A0A229T2U1_9PSEU</name>